<accession>A0A8J5YNH6</accession>
<dbReference type="Pfam" id="PF02171">
    <property type="entry name" value="Piwi"/>
    <property type="match status" value="1"/>
</dbReference>
<feature type="domain" description="Piwi" evidence="1">
    <location>
        <begin position="214"/>
        <end position="518"/>
    </location>
</feature>
<sequence>MGSMGIKAKQLFYNNYGDSQYLLDLGIDKNLFRAITQYWNLVYSCFTFGKADMVSVVEEYSVLWRCPMIQVYSKADRIPTFMRKLMNVMGIGSELKWKEQEGKWVVLEFLPLPPLVRLNVVSNQSRIGYEEDCSTLYGKAKMVDGKSVGRKVIDRMHGPTKEFENSQETLKLLDIILGQHVKQEYLLVCQSFFQDNQNNFTDVGRGVHRCRDYLVGKAIRDGSRSFTDHEEKGLFGNENHPINVIHEEGTEQRNLEGIRPYKSRSSLNNWTTEELPDKHEVLGHCWSTMERDHISCTMNAKFKEVKTYEAFVSNVPTIILGMGALFGFPEQYDVSSIATMILSSKPVSDKVDDGIMKEALLDFYTSSGKMKPDQIIIFRDGVSEYQFNQVLIKLLKLASSLTRSGTLKIVVIVGSPDNVLHGTVIDNKVCHPKNNDFYLGTHARLIGITRQTHYHVLLDQAGFSADNLQEFLHSWGQFMKIRDASETSSSHGGMYVPGVISIPQLSKLKDKVSNFILVC</sequence>
<dbReference type="Proteomes" id="UP000701853">
    <property type="component" value="Chromosome 7"/>
</dbReference>
<dbReference type="GO" id="GO:0003676">
    <property type="term" value="F:nucleic acid binding"/>
    <property type="evidence" value="ECO:0007669"/>
    <property type="project" value="InterPro"/>
</dbReference>
<dbReference type="OrthoDB" id="10252740at2759"/>
<gene>
    <name evidence="2" type="ORF">CXB51_017488</name>
</gene>
<evidence type="ECO:0000313" key="2">
    <source>
        <dbReference type="EMBL" id="KAG8489359.1"/>
    </source>
</evidence>
<name>A0A8J5YNH6_9ROSI</name>
<organism evidence="2 3">
    <name type="scientific">Gossypium anomalum</name>
    <dbReference type="NCBI Taxonomy" id="47600"/>
    <lineage>
        <taxon>Eukaryota</taxon>
        <taxon>Viridiplantae</taxon>
        <taxon>Streptophyta</taxon>
        <taxon>Embryophyta</taxon>
        <taxon>Tracheophyta</taxon>
        <taxon>Spermatophyta</taxon>
        <taxon>Magnoliopsida</taxon>
        <taxon>eudicotyledons</taxon>
        <taxon>Gunneridae</taxon>
        <taxon>Pentapetalae</taxon>
        <taxon>rosids</taxon>
        <taxon>malvids</taxon>
        <taxon>Malvales</taxon>
        <taxon>Malvaceae</taxon>
        <taxon>Malvoideae</taxon>
        <taxon>Gossypium</taxon>
    </lineage>
</organism>
<reference evidence="2 3" key="1">
    <citation type="journal article" date="2021" name="bioRxiv">
        <title>The Gossypium anomalum genome as a resource for cotton improvement and evolutionary analysis of hybrid incompatibility.</title>
        <authorList>
            <person name="Grover C.E."/>
            <person name="Yuan D."/>
            <person name="Arick M.A."/>
            <person name="Miller E.R."/>
            <person name="Hu G."/>
            <person name="Peterson D.G."/>
            <person name="Wendel J.F."/>
            <person name="Udall J.A."/>
        </authorList>
    </citation>
    <scope>NUCLEOTIDE SEQUENCE [LARGE SCALE GENOMIC DNA]</scope>
    <source>
        <strain evidence="2">JFW-Udall</strain>
        <tissue evidence="2">Leaf</tissue>
    </source>
</reference>
<protein>
    <recommendedName>
        <fullName evidence="1">Piwi domain-containing protein</fullName>
    </recommendedName>
</protein>
<dbReference type="InterPro" id="IPR012337">
    <property type="entry name" value="RNaseH-like_sf"/>
</dbReference>
<dbReference type="Pfam" id="PF24924">
    <property type="entry name" value="DUF7745"/>
    <property type="match status" value="1"/>
</dbReference>
<evidence type="ECO:0000313" key="3">
    <source>
        <dbReference type="Proteomes" id="UP000701853"/>
    </source>
</evidence>
<dbReference type="InterPro" id="IPR003165">
    <property type="entry name" value="Piwi"/>
</dbReference>
<evidence type="ECO:0000259" key="1">
    <source>
        <dbReference type="SMART" id="SM00950"/>
    </source>
</evidence>
<dbReference type="EMBL" id="JAHUZN010000007">
    <property type="protein sequence ID" value="KAG8489359.1"/>
    <property type="molecule type" value="Genomic_DNA"/>
</dbReference>
<dbReference type="SMART" id="SM00950">
    <property type="entry name" value="Piwi"/>
    <property type="match status" value="1"/>
</dbReference>
<dbReference type="PANTHER" id="PTHR22891">
    <property type="entry name" value="EUKARYOTIC TRANSLATION INITIATION FACTOR 2C"/>
    <property type="match status" value="1"/>
</dbReference>
<dbReference type="Gene3D" id="3.30.420.10">
    <property type="entry name" value="Ribonuclease H-like superfamily/Ribonuclease H"/>
    <property type="match status" value="2"/>
</dbReference>
<comment type="caution">
    <text evidence="2">The sequence shown here is derived from an EMBL/GenBank/DDBJ whole genome shotgun (WGS) entry which is preliminary data.</text>
</comment>
<dbReference type="InterPro" id="IPR056647">
    <property type="entry name" value="DUF7745"/>
</dbReference>
<dbReference type="AlphaFoldDB" id="A0A8J5YNH6"/>
<proteinExistence type="predicted"/>
<dbReference type="InterPro" id="IPR036397">
    <property type="entry name" value="RNaseH_sf"/>
</dbReference>
<keyword evidence="3" id="KW-1185">Reference proteome</keyword>
<dbReference type="SUPFAM" id="SSF53098">
    <property type="entry name" value="Ribonuclease H-like"/>
    <property type="match status" value="1"/>
</dbReference>